<dbReference type="GO" id="GO:0005886">
    <property type="term" value="C:plasma membrane"/>
    <property type="evidence" value="ECO:0007669"/>
    <property type="project" value="UniProtKB-SubCell"/>
</dbReference>
<keyword evidence="7 8" id="KW-0472">Membrane</keyword>
<keyword evidence="3" id="KW-0645">Protease</keyword>
<dbReference type="InterPro" id="IPR017540">
    <property type="entry name" value="Exosortase-1"/>
</dbReference>
<keyword evidence="5" id="KW-0378">Hydrolase</keyword>
<dbReference type="InterPro" id="IPR013426">
    <property type="entry name" value="EpsH-like"/>
</dbReference>
<evidence type="ECO:0000256" key="2">
    <source>
        <dbReference type="ARBA" id="ARBA00022475"/>
    </source>
</evidence>
<sequence length="520" mass="58276">MTTQIEFPNVAHDEVTNKGISLLLTLAVITLVLAIYHETAWSIVEIWMRSDTYAHGFLIIPFSLYMIWNRRETLKTIPVQPDYLPLLLLVGLGFGWLLATLASVMIVQQYVLVAMLPVIVWAMLGSKIFVATIFPLAYLLFAVPFGDSLIPPLIDFTADFTVGALQLTGIPVYREGSFFSIPSGNWSVVEACSGVRYLIASVTLGTLYAYLTYQSLSRRIIFIVLSIIVPIIANGLRAYLIVMTGHLSGMTLAVGVDHLIYGWIFFGIVMLLLFWAGSFWREDQQLIKPAIRTGQTDTSQSSVSSKATLGIAGLITVITAIWPLYAQHLSTSLDQQSIPTLNIINHSDKWRSEIAPLSDWTPVYVGTPVQYIGHYSNNDQHVSIYVTYYRNQKQGSELINYGNILIDSNSGWSNVGNSKQNISVDNTELTVTQNQLRTPTDRLLTWRWWWLGDYETSNPYMVEFLMAISQLFGQGDDGAEIIIAANYEIDPQEAIFSMRQFVADMMPAIREGLHSAKNQK</sequence>
<dbReference type="NCBIfam" id="TIGR02914">
    <property type="entry name" value="EpsI_fam"/>
    <property type="match status" value="1"/>
</dbReference>
<evidence type="ECO:0000313" key="10">
    <source>
        <dbReference type="EMBL" id="SCZ86393.1"/>
    </source>
</evidence>
<evidence type="ECO:0000256" key="4">
    <source>
        <dbReference type="ARBA" id="ARBA00022692"/>
    </source>
</evidence>
<evidence type="ECO:0000259" key="9">
    <source>
        <dbReference type="Pfam" id="PF11984"/>
    </source>
</evidence>
<feature type="transmembrane region" description="Helical" evidence="8">
    <location>
        <begin position="220"/>
        <end position="240"/>
    </location>
</feature>
<proteinExistence type="predicted"/>
<dbReference type="InterPro" id="IPR014263">
    <property type="entry name" value="Methanolan_biosynth_EpsI"/>
</dbReference>
<feature type="domain" description="Methanolan biosynthesis EpsI" evidence="9">
    <location>
        <begin position="315"/>
        <end position="510"/>
    </location>
</feature>
<dbReference type="NCBIfam" id="TIGR03109">
    <property type="entry name" value="exosort_XrtA"/>
    <property type="match status" value="1"/>
</dbReference>
<keyword evidence="4 8" id="KW-0812">Transmembrane</keyword>
<dbReference type="RefSeq" id="WP_090287417.1">
    <property type="nucleotide sequence ID" value="NZ_FMWO01000062.1"/>
</dbReference>
<feature type="transmembrane region" description="Helical" evidence="8">
    <location>
        <begin position="260"/>
        <end position="280"/>
    </location>
</feature>
<evidence type="ECO:0000256" key="7">
    <source>
        <dbReference type="ARBA" id="ARBA00023136"/>
    </source>
</evidence>
<accession>A0A1G5SGR6</accession>
<keyword evidence="2" id="KW-1003">Cell membrane</keyword>
<feature type="transmembrane region" description="Helical" evidence="8">
    <location>
        <begin position="83"/>
        <end position="106"/>
    </location>
</feature>
<dbReference type="InterPro" id="IPR019127">
    <property type="entry name" value="Exosortase"/>
</dbReference>
<reference evidence="10 11" key="1">
    <citation type="submission" date="2016-10" db="EMBL/GenBank/DDBJ databases">
        <authorList>
            <person name="de Groot N.N."/>
        </authorList>
    </citation>
    <scope>NUCLEOTIDE SEQUENCE [LARGE SCALE GENOMIC DNA]</scope>
    <source>
        <strain evidence="10">1</strain>
    </source>
</reference>
<dbReference type="GO" id="GO:0006508">
    <property type="term" value="P:proteolysis"/>
    <property type="evidence" value="ECO:0007669"/>
    <property type="project" value="UniProtKB-KW"/>
</dbReference>
<dbReference type="AlphaFoldDB" id="A0A1G5SGR6"/>
<feature type="transmembrane region" description="Helical" evidence="8">
    <location>
        <begin position="20"/>
        <end position="40"/>
    </location>
</feature>
<evidence type="ECO:0000256" key="1">
    <source>
        <dbReference type="ARBA" id="ARBA00004651"/>
    </source>
</evidence>
<name>A0A1G5SGR6_9PROT</name>
<feature type="transmembrane region" description="Helical" evidence="8">
    <location>
        <begin position="307"/>
        <end position="325"/>
    </location>
</feature>
<gene>
    <name evidence="10" type="ORF">NSMM_530004</name>
</gene>
<dbReference type="Pfam" id="PF09721">
    <property type="entry name" value="Exosortase_EpsH"/>
    <property type="match status" value="1"/>
</dbReference>
<dbReference type="NCBIfam" id="TIGR04178">
    <property type="entry name" value="exo_archaeo"/>
    <property type="match status" value="1"/>
</dbReference>
<organism evidence="10 11">
    <name type="scientific">Nitrosomonas mobilis</name>
    <dbReference type="NCBI Taxonomy" id="51642"/>
    <lineage>
        <taxon>Bacteria</taxon>
        <taxon>Pseudomonadati</taxon>
        <taxon>Pseudomonadota</taxon>
        <taxon>Betaproteobacteria</taxon>
        <taxon>Nitrosomonadales</taxon>
        <taxon>Nitrosomonadaceae</taxon>
        <taxon>Nitrosomonas</taxon>
    </lineage>
</organism>
<dbReference type="InterPro" id="IPR026392">
    <property type="entry name" value="Exo/Archaeosortase_dom"/>
</dbReference>
<dbReference type="EMBL" id="FMWO01000062">
    <property type="protein sequence ID" value="SCZ86393.1"/>
    <property type="molecule type" value="Genomic_DNA"/>
</dbReference>
<protein>
    <submittedName>
        <fullName evidence="10">Eight transmembrane protein EpsH</fullName>
    </submittedName>
</protein>
<dbReference type="NCBIfam" id="TIGR02602">
    <property type="entry name" value="8TM_EpsH"/>
    <property type="match status" value="1"/>
</dbReference>
<dbReference type="Proteomes" id="UP000198729">
    <property type="component" value="Unassembled WGS sequence"/>
</dbReference>
<dbReference type="Pfam" id="PF11984">
    <property type="entry name" value="DUF3485"/>
    <property type="match status" value="1"/>
</dbReference>
<feature type="transmembrane region" description="Helical" evidence="8">
    <location>
        <begin position="118"/>
        <end position="141"/>
    </location>
</feature>
<evidence type="ECO:0000256" key="6">
    <source>
        <dbReference type="ARBA" id="ARBA00022989"/>
    </source>
</evidence>
<dbReference type="STRING" id="51642.NSMM_530004"/>
<dbReference type="GO" id="GO:0008233">
    <property type="term" value="F:peptidase activity"/>
    <property type="evidence" value="ECO:0007669"/>
    <property type="project" value="UniProtKB-KW"/>
</dbReference>
<keyword evidence="6 8" id="KW-1133">Transmembrane helix</keyword>
<evidence type="ECO:0000256" key="8">
    <source>
        <dbReference type="SAM" id="Phobius"/>
    </source>
</evidence>
<dbReference type="OrthoDB" id="9797363at2"/>
<keyword evidence="11" id="KW-1185">Reference proteome</keyword>
<evidence type="ECO:0000313" key="11">
    <source>
        <dbReference type="Proteomes" id="UP000198729"/>
    </source>
</evidence>
<evidence type="ECO:0000256" key="5">
    <source>
        <dbReference type="ARBA" id="ARBA00022801"/>
    </source>
</evidence>
<comment type="subcellular location">
    <subcellularLocation>
        <location evidence="1">Cell membrane</location>
        <topology evidence="1">Multi-pass membrane protein</topology>
    </subcellularLocation>
</comment>
<evidence type="ECO:0000256" key="3">
    <source>
        <dbReference type="ARBA" id="ARBA00022670"/>
    </source>
</evidence>
<feature type="transmembrane region" description="Helical" evidence="8">
    <location>
        <begin position="52"/>
        <end position="68"/>
    </location>
</feature>